<dbReference type="AlphaFoldDB" id="B1FTB1"/>
<dbReference type="Proteomes" id="UP000005045">
    <property type="component" value="Unassembled WGS sequence"/>
</dbReference>
<gene>
    <name evidence="1" type="ORF">BgramDRAFT_0286</name>
</gene>
<evidence type="ECO:0000313" key="2">
    <source>
        <dbReference type="Proteomes" id="UP000005045"/>
    </source>
</evidence>
<reference evidence="1 2" key="1">
    <citation type="submission" date="2008-03" db="EMBL/GenBank/DDBJ databases">
        <title>Sequencing of the draft genome and assembly of Burkholderia graminis C4D1M.</title>
        <authorList>
            <consortium name="US DOE Joint Genome Institute (JGI-PGF)"/>
            <person name="Copeland A."/>
            <person name="Lucas S."/>
            <person name="Lapidus A."/>
            <person name="Glavina del Rio T."/>
            <person name="Dalin E."/>
            <person name="Tice H."/>
            <person name="Bruce D."/>
            <person name="Goodwin L."/>
            <person name="Pitluck S."/>
            <person name="Larimer F."/>
            <person name="Land M.L."/>
            <person name="Hauser L."/>
            <person name="Tiedje J."/>
            <person name="Richardson P."/>
        </authorList>
    </citation>
    <scope>NUCLEOTIDE SEQUENCE [LARGE SCALE GENOMIC DNA]</scope>
    <source>
        <strain evidence="2">ATCC 700544 / DSM 17151 / LMG 18924 / NCIMB 13744 / C4D1M</strain>
    </source>
</reference>
<keyword evidence="2" id="KW-1185">Reference proteome</keyword>
<dbReference type="EMBL" id="ABLD01000001">
    <property type="protein sequence ID" value="EDT12906.1"/>
    <property type="molecule type" value="Genomic_DNA"/>
</dbReference>
<organism evidence="1 2">
    <name type="scientific">Paraburkholderia graminis (strain ATCC 700544 / DSM 17151 / LMG 18924 / NCIMB 13744 / C4D1M)</name>
    <dbReference type="NCBI Taxonomy" id="396598"/>
    <lineage>
        <taxon>Bacteria</taxon>
        <taxon>Pseudomonadati</taxon>
        <taxon>Pseudomonadota</taxon>
        <taxon>Betaproteobacteria</taxon>
        <taxon>Burkholderiales</taxon>
        <taxon>Burkholderiaceae</taxon>
        <taxon>Paraburkholderia</taxon>
    </lineage>
</organism>
<evidence type="ECO:0000313" key="1">
    <source>
        <dbReference type="EMBL" id="EDT12906.1"/>
    </source>
</evidence>
<sequence length="58" mass="6235">MLASLRLRRARIAEQGLPQISDENLFRETATAALAMAGRKELLAASALLAQAQTLIEA</sequence>
<accession>B1FTB1</accession>
<comment type="caution">
    <text evidence="1">The sequence shown here is derived from an EMBL/GenBank/DDBJ whole genome shotgun (WGS) entry which is preliminary data.</text>
</comment>
<proteinExistence type="predicted"/>
<name>B1FTB1_PARG4</name>
<protein>
    <submittedName>
        <fullName evidence="1">Uncharacterized protein</fullName>
    </submittedName>
</protein>